<keyword evidence="1" id="KW-1133">Transmembrane helix</keyword>
<organism evidence="2 3">
    <name type="scientific">Acidaminobacter hydrogenoformans DSM 2784</name>
    <dbReference type="NCBI Taxonomy" id="1120920"/>
    <lineage>
        <taxon>Bacteria</taxon>
        <taxon>Bacillati</taxon>
        <taxon>Bacillota</taxon>
        <taxon>Clostridia</taxon>
        <taxon>Peptostreptococcales</taxon>
        <taxon>Acidaminobacteraceae</taxon>
        <taxon>Acidaminobacter</taxon>
    </lineage>
</organism>
<feature type="transmembrane region" description="Helical" evidence="1">
    <location>
        <begin position="524"/>
        <end position="545"/>
    </location>
</feature>
<proteinExistence type="predicted"/>
<evidence type="ECO:0000313" key="3">
    <source>
        <dbReference type="Proteomes" id="UP000199208"/>
    </source>
</evidence>
<name>A0A1G5RRI0_9FIRM</name>
<feature type="transmembrane region" description="Helical" evidence="1">
    <location>
        <begin position="6"/>
        <end position="30"/>
    </location>
</feature>
<keyword evidence="1" id="KW-0812">Transmembrane</keyword>
<feature type="transmembrane region" description="Helical" evidence="1">
    <location>
        <begin position="493"/>
        <end position="512"/>
    </location>
</feature>
<evidence type="ECO:0000313" key="2">
    <source>
        <dbReference type="EMBL" id="SCZ76672.1"/>
    </source>
</evidence>
<evidence type="ECO:0000256" key="1">
    <source>
        <dbReference type="SAM" id="Phobius"/>
    </source>
</evidence>
<dbReference type="OrthoDB" id="1947314at2"/>
<keyword evidence="1" id="KW-0472">Membrane</keyword>
<dbReference type="EMBL" id="FMWL01000001">
    <property type="protein sequence ID" value="SCZ76672.1"/>
    <property type="molecule type" value="Genomic_DNA"/>
</dbReference>
<accession>A0A1G5RRI0</accession>
<feature type="transmembrane region" description="Helical" evidence="1">
    <location>
        <begin position="453"/>
        <end position="473"/>
    </location>
</feature>
<gene>
    <name evidence="2" type="ORF">SAMN03080599_00378</name>
</gene>
<reference evidence="2 3" key="1">
    <citation type="submission" date="2016-10" db="EMBL/GenBank/DDBJ databases">
        <authorList>
            <person name="de Groot N.N."/>
        </authorList>
    </citation>
    <scope>NUCLEOTIDE SEQUENCE [LARGE SCALE GENOMIC DNA]</scope>
    <source>
        <strain evidence="2 3">DSM 2784</strain>
    </source>
</reference>
<sequence>MKYILSWKAVFAVTVIILFSLLFFVLYIDLMKLPDSGFSRGIEIESYEITGEYEDYYSKNVFVDLRHDSIFLAYADSNSVNAMNVSSTGLINDKIKLDTTASILSMNGHIPENNNSLKLIYEDRNQNFYEQSFSVENGQSLNEPMKITSSPRKAFIGTDHLIYADEEAVFIYHMGKHTKVTTARYIETLTSYHDGNQWFITFTNYDQAAYRQKLLILNDKMELLQEFDLQKYAGSNSMRPSEIALFVHHGRYYSTTVFKDQKSGINYVYMFDGSIDHSDQLETTKITSKNFSLFPTYYLRNGNVMIAFSFDTSIGRVDIQTSGGQFTNLVTSNVDEMTFKTLTNTIHPSVKPIFFELNDAPSTSRYQYLLFSEISKGQSTIYLSSNNPELIDKSLKINSKEITNLILTTLTTFLPLSYIGLILEVYILVPILIFVLIASMFYINWAERNGNKLLKISIVLHVIVKFIFVNSKIIGQTDKFKNFPFFINTTFEVYGWGLLLTAVALYCFIDYSKRNRGTHYMKSYIFFNVIDLIFFVMLYTPYLFLS</sequence>
<feature type="transmembrane region" description="Helical" evidence="1">
    <location>
        <begin position="427"/>
        <end position="446"/>
    </location>
</feature>
<dbReference type="Proteomes" id="UP000199208">
    <property type="component" value="Unassembled WGS sequence"/>
</dbReference>
<protein>
    <submittedName>
        <fullName evidence="2">Uncharacterized protein</fullName>
    </submittedName>
</protein>
<dbReference type="AlphaFoldDB" id="A0A1G5RRI0"/>
<dbReference type="RefSeq" id="WP_092589178.1">
    <property type="nucleotide sequence ID" value="NZ_FMWL01000001.1"/>
</dbReference>
<keyword evidence="3" id="KW-1185">Reference proteome</keyword>